<evidence type="ECO:0000313" key="3">
    <source>
        <dbReference type="Proteomes" id="UP000660729"/>
    </source>
</evidence>
<dbReference type="PANTHER" id="PTHR24148">
    <property type="entry name" value="ANKYRIN REPEAT DOMAIN-CONTAINING PROTEIN 39 HOMOLOG-RELATED"/>
    <property type="match status" value="1"/>
</dbReference>
<dbReference type="AlphaFoldDB" id="A0A8H6R9C2"/>
<comment type="caution">
    <text evidence="2">The sequence shown here is derived from an EMBL/GenBank/DDBJ whole genome shotgun (WGS) entry which is preliminary data.</text>
</comment>
<accession>A0A8H6R9C2</accession>
<sequence>MGPSTSKDYTALSYCWGAMSEGQTTWVNGGHEVKIQNNLFDFLSLFSSKRFLKESLGRNASSSNSRGPLTWADALSINQNDLLEKSRELRRIGRTYSSAGQVLVWLGRELWEMKTLHFLSASPSLWQRPIHQDTLTFVRKLSAIPYFFRGWCTQELILAPAGCKGTGVVMNQHIYCWHVMESLIGDLPLDMIPVAERALVKKVKRRLLSIKKLRAVLTSKARTPTYLTLLLETSDCQCTMPVDKLYSLWSLACDARVLIPYPEYTGKVTETIDVFVSFTRFWIRHYKRLDILTFARHHDHEGLPSWVADWSQSSTGYKHILASTLANDASRDATIRDVEDHKLYCADGGATLPEEMLPVGPYNKTLTCYVNYTDHIAFVEELAPEFASSIESGSVLARVRTLHEHLLQSLAGDVSFRRQTLLVDMLQASILGRHYLEHRRVVDITEAYRFSNDVDSPAMAFVTSEDAQDSNAWEAHADSVLAYRRYAITQQGHVGLVPPNAKIGDAVNVIVGCSIPIVLRTSRNGSNRCEVVGESYFQDMMDGQMALTAKCSEIELV</sequence>
<evidence type="ECO:0000313" key="2">
    <source>
        <dbReference type="EMBL" id="KAF7185871.1"/>
    </source>
</evidence>
<dbReference type="InterPro" id="IPR010730">
    <property type="entry name" value="HET"/>
</dbReference>
<dbReference type="InterPro" id="IPR052895">
    <property type="entry name" value="HetReg/Transcr_Mod"/>
</dbReference>
<reference evidence="2" key="1">
    <citation type="submission" date="2020-04" db="EMBL/GenBank/DDBJ databases">
        <title>Draft genome resource of the tomato pathogen Pseudocercospora fuligena.</title>
        <authorList>
            <person name="Zaccaron A."/>
        </authorList>
    </citation>
    <scope>NUCLEOTIDE SEQUENCE</scope>
    <source>
        <strain evidence="2">PF001</strain>
    </source>
</reference>
<evidence type="ECO:0000259" key="1">
    <source>
        <dbReference type="Pfam" id="PF06985"/>
    </source>
</evidence>
<organism evidence="2 3">
    <name type="scientific">Pseudocercospora fuligena</name>
    <dbReference type="NCBI Taxonomy" id="685502"/>
    <lineage>
        <taxon>Eukaryota</taxon>
        <taxon>Fungi</taxon>
        <taxon>Dikarya</taxon>
        <taxon>Ascomycota</taxon>
        <taxon>Pezizomycotina</taxon>
        <taxon>Dothideomycetes</taxon>
        <taxon>Dothideomycetidae</taxon>
        <taxon>Mycosphaerellales</taxon>
        <taxon>Mycosphaerellaceae</taxon>
        <taxon>Pseudocercospora</taxon>
    </lineage>
</organism>
<keyword evidence="3" id="KW-1185">Reference proteome</keyword>
<dbReference type="OrthoDB" id="2504919at2759"/>
<name>A0A8H6R9C2_9PEZI</name>
<feature type="domain" description="Heterokaryon incompatibility" evidence="1">
    <location>
        <begin position="9"/>
        <end position="155"/>
    </location>
</feature>
<gene>
    <name evidence="2" type="ORF">HII31_12744</name>
</gene>
<protein>
    <submittedName>
        <fullName evidence="2">Heterokaryon incompatibility protein 6, OR allele</fullName>
    </submittedName>
</protein>
<dbReference type="Proteomes" id="UP000660729">
    <property type="component" value="Unassembled WGS sequence"/>
</dbReference>
<dbReference type="EMBL" id="JABCIY010000306">
    <property type="protein sequence ID" value="KAF7185871.1"/>
    <property type="molecule type" value="Genomic_DNA"/>
</dbReference>
<dbReference type="Pfam" id="PF26639">
    <property type="entry name" value="Het-6_barrel"/>
    <property type="match status" value="1"/>
</dbReference>
<dbReference type="PANTHER" id="PTHR24148:SF64">
    <property type="entry name" value="HETEROKARYON INCOMPATIBILITY DOMAIN-CONTAINING PROTEIN"/>
    <property type="match status" value="1"/>
</dbReference>
<proteinExistence type="predicted"/>
<dbReference type="Pfam" id="PF06985">
    <property type="entry name" value="HET"/>
    <property type="match status" value="1"/>
</dbReference>